<gene>
    <name evidence="7" type="primary">rplR</name>
    <name evidence="9" type="ORF">KSX_22130</name>
</gene>
<keyword evidence="3 7" id="KW-0694">RNA-binding</keyword>
<keyword evidence="10" id="KW-1185">Reference proteome</keyword>
<evidence type="ECO:0000313" key="10">
    <source>
        <dbReference type="Proteomes" id="UP000612362"/>
    </source>
</evidence>
<name>A0A8J3MQK4_9CHLR</name>
<keyword evidence="2 7" id="KW-0699">rRNA-binding</keyword>
<evidence type="ECO:0000256" key="1">
    <source>
        <dbReference type="ARBA" id="ARBA00007116"/>
    </source>
</evidence>
<keyword evidence="5 7" id="KW-0687">Ribonucleoprotein</keyword>
<dbReference type="Gene3D" id="3.30.420.100">
    <property type="match status" value="1"/>
</dbReference>
<dbReference type="InterPro" id="IPR057268">
    <property type="entry name" value="Ribosomal_L18"/>
</dbReference>
<proteinExistence type="inferred from homology"/>
<dbReference type="GO" id="GO:0022625">
    <property type="term" value="C:cytosolic large ribosomal subunit"/>
    <property type="evidence" value="ECO:0007669"/>
    <property type="project" value="TreeGrafter"/>
</dbReference>
<feature type="region of interest" description="Disordered" evidence="8">
    <location>
        <begin position="71"/>
        <end position="104"/>
    </location>
</feature>
<dbReference type="Proteomes" id="UP000612362">
    <property type="component" value="Unassembled WGS sequence"/>
</dbReference>
<dbReference type="HAMAP" id="MF_01337_B">
    <property type="entry name" value="Ribosomal_uL18_B"/>
    <property type="match status" value="1"/>
</dbReference>
<protein>
    <recommendedName>
        <fullName evidence="6 7">Large ribosomal subunit protein uL18</fullName>
    </recommendedName>
</protein>
<dbReference type="GO" id="GO:0006412">
    <property type="term" value="P:translation"/>
    <property type="evidence" value="ECO:0007669"/>
    <property type="project" value="UniProtKB-UniRule"/>
</dbReference>
<evidence type="ECO:0000256" key="2">
    <source>
        <dbReference type="ARBA" id="ARBA00022730"/>
    </source>
</evidence>
<dbReference type="EMBL" id="BNJF01000001">
    <property type="protein sequence ID" value="GHO44050.1"/>
    <property type="molecule type" value="Genomic_DNA"/>
</dbReference>
<evidence type="ECO:0000256" key="6">
    <source>
        <dbReference type="ARBA" id="ARBA00035197"/>
    </source>
</evidence>
<accession>A0A8J3MQK4</accession>
<dbReference type="PANTHER" id="PTHR12899:SF3">
    <property type="entry name" value="LARGE RIBOSOMAL SUBUNIT PROTEIN UL18M"/>
    <property type="match status" value="1"/>
</dbReference>
<evidence type="ECO:0000256" key="4">
    <source>
        <dbReference type="ARBA" id="ARBA00022980"/>
    </source>
</evidence>
<dbReference type="RefSeq" id="WP_420799259.1">
    <property type="nucleotide sequence ID" value="NZ_BNJF01000001.1"/>
</dbReference>
<dbReference type="InterPro" id="IPR004389">
    <property type="entry name" value="Ribosomal_uL18_bac-type"/>
</dbReference>
<comment type="function">
    <text evidence="7">This is one of the proteins that bind and probably mediate the attachment of the 5S RNA into the large ribosomal subunit, where it forms part of the central protuberance.</text>
</comment>
<sequence>MIKKFHANQARLRRHQRIRRHLEGSETRPRLNVFRSGQHIYAQVVNDATGITLVSASSLDETLRNFELVAPKQPEKQESAPVVVEEQANEAPAASGKKAAKGGRATATMVAAPKKEKKSQLEQLAGIADNRKVALAREVGKLVAQRAQEKGVKQVVFDRGGYAYHGRVAALAEGAREGGLDF</sequence>
<dbReference type="CDD" id="cd00432">
    <property type="entry name" value="Ribosomal_L18_L5e"/>
    <property type="match status" value="1"/>
</dbReference>
<evidence type="ECO:0000256" key="7">
    <source>
        <dbReference type="HAMAP-Rule" id="MF_01337"/>
    </source>
</evidence>
<feature type="compositionally biased region" description="Low complexity" evidence="8">
    <location>
        <begin position="89"/>
        <end position="104"/>
    </location>
</feature>
<dbReference type="SUPFAM" id="SSF53137">
    <property type="entry name" value="Translational machinery components"/>
    <property type="match status" value="2"/>
</dbReference>
<evidence type="ECO:0000256" key="8">
    <source>
        <dbReference type="SAM" id="MobiDB-lite"/>
    </source>
</evidence>
<comment type="subunit">
    <text evidence="7">Part of the 50S ribosomal subunit; part of the 5S rRNA/L5/L18/L25 subcomplex. Contacts the 5S and 23S rRNAs.</text>
</comment>
<dbReference type="GO" id="GO:0003735">
    <property type="term" value="F:structural constituent of ribosome"/>
    <property type="evidence" value="ECO:0007669"/>
    <property type="project" value="InterPro"/>
</dbReference>
<evidence type="ECO:0000256" key="3">
    <source>
        <dbReference type="ARBA" id="ARBA00022884"/>
    </source>
</evidence>
<dbReference type="PANTHER" id="PTHR12899">
    <property type="entry name" value="39S RIBOSOMAL PROTEIN L18, MITOCHONDRIAL"/>
    <property type="match status" value="1"/>
</dbReference>
<comment type="similarity">
    <text evidence="1 7">Belongs to the universal ribosomal protein uL18 family.</text>
</comment>
<organism evidence="9 10">
    <name type="scientific">Ktedonospora formicarum</name>
    <dbReference type="NCBI Taxonomy" id="2778364"/>
    <lineage>
        <taxon>Bacteria</taxon>
        <taxon>Bacillati</taxon>
        <taxon>Chloroflexota</taxon>
        <taxon>Ktedonobacteria</taxon>
        <taxon>Ktedonobacterales</taxon>
        <taxon>Ktedonobacteraceae</taxon>
        <taxon>Ktedonospora</taxon>
    </lineage>
</organism>
<dbReference type="GO" id="GO:0008097">
    <property type="term" value="F:5S rRNA binding"/>
    <property type="evidence" value="ECO:0007669"/>
    <property type="project" value="TreeGrafter"/>
</dbReference>
<dbReference type="Pfam" id="PF00861">
    <property type="entry name" value="Ribosomal_L18p"/>
    <property type="match status" value="2"/>
</dbReference>
<keyword evidence="4 7" id="KW-0689">Ribosomal protein</keyword>
<evidence type="ECO:0000313" key="9">
    <source>
        <dbReference type="EMBL" id="GHO44050.1"/>
    </source>
</evidence>
<comment type="caution">
    <text evidence="9">The sequence shown here is derived from an EMBL/GenBank/DDBJ whole genome shotgun (WGS) entry which is preliminary data.</text>
</comment>
<dbReference type="InterPro" id="IPR005484">
    <property type="entry name" value="Ribosomal_uL18_bac/plant/anim"/>
</dbReference>
<reference evidence="9" key="1">
    <citation type="submission" date="2020-10" db="EMBL/GenBank/DDBJ databases">
        <title>Taxonomic study of unclassified bacteria belonging to the class Ktedonobacteria.</title>
        <authorList>
            <person name="Yabe S."/>
            <person name="Wang C.M."/>
            <person name="Zheng Y."/>
            <person name="Sakai Y."/>
            <person name="Cavaletti L."/>
            <person name="Monciardini P."/>
            <person name="Donadio S."/>
        </authorList>
    </citation>
    <scope>NUCLEOTIDE SEQUENCE</scope>
    <source>
        <strain evidence="9">SOSP1-1</strain>
    </source>
</reference>
<dbReference type="AlphaFoldDB" id="A0A8J3MQK4"/>
<evidence type="ECO:0000256" key="5">
    <source>
        <dbReference type="ARBA" id="ARBA00023274"/>
    </source>
</evidence>